<feature type="transmembrane region" description="Helical" evidence="8">
    <location>
        <begin position="48"/>
        <end position="67"/>
    </location>
</feature>
<dbReference type="RefSeq" id="WP_130858516.1">
    <property type="nucleotide sequence ID" value="NZ_JBHLWO010000008.1"/>
</dbReference>
<feature type="transmembrane region" description="Helical" evidence="8">
    <location>
        <begin position="165"/>
        <end position="185"/>
    </location>
</feature>
<dbReference type="InterPro" id="IPR011701">
    <property type="entry name" value="MFS"/>
</dbReference>
<evidence type="ECO:0000256" key="8">
    <source>
        <dbReference type="SAM" id="Phobius"/>
    </source>
</evidence>
<evidence type="ECO:0000259" key="9">
    <source>
        <dbReference type="PROSITE" id="PS50850"/>
    </source>
</evidence>
<evidence type="ECO:0000256" key="7">
    <source>
        <dbReference type="ARBA" id="ARBA00023136"/>
    </source>
</evidence>
<dbReference type="Proteomes" id="UP001589774">
    <property type="component" value="Unassembled WGS sequence"/>
</dbReference>
<evidence type="ECO:0000256" key="2">
    <source>
        <dbReference type="ARBA" id="ARBA00004141"/>
    </source>
</evidence>
<evidence type="ECO:0000256" key="6">
    <source>
        <dbReference type="ARBA" id="ARBA00022989"/>
    </source>
</evidence>
<dbReference type="Gene3D" id="1.20.1250.20">
    <property type="entry name" value="MFS general substrate transporter like domains"/>
    <property type="match status" value="1"/>
</dbReference>
<dbReference type="SUPFAM" id="SSF103473">
    <property type="entry name" value="MFS general substrate transporter"/>
    <property type="match status" value="1"/>
</dbReference>
<feature type="domain" description="Major facilitator superfamily (MFS) profile" evidence="9">
    <location>
        <begin position="8"/>
        <end position="402"/>
    </location>
</feature>
<feature type="transmembrane region" description="Helical" evidence="8">
    <location>
        <begin position="345"/>
        <end position="368"/>
    </location>
</feature>
<evidence type="ECO:0000256" key="5">
    <source>
        <dbReference type="ARBA" id="ARBA00022692"/>
    </source>
</evidence>
<gene>
    <name evidence="10" type="ORF">ACFFI0_26790</name>
</gene>
<accession>A0ABV6HST4</accession>
<dbReference type="Pfam" id="PF07690">
    <property type="entry name" value="MFS_1"/>
    <property type="match status" value="1"/>
</dbReference>
<dbReference type="PROSITE" id="PS00216">
    <property type="entry name" value="SUGAR_TRANSPORT_1"/>
    <property type="match status" value="1"/>
</dbReference>
<dbReference type="PANTHER" id="PTHR23504">
    <property type="entry name" value="MAJOR FACILITATOR SUPERFAMILY DOMAIN-CONTAINING PROTEIN 10"/>
    <property type="match status" value="1"/>
</dbReference>
<evidence type="ECO:0000313" key="11">
    <source>
        <dbReference type="Proteomes" id="UP001589774"/>
    </source>
</evidence>
<comment type="function">
    <text evidence="1">Resistance to tetracycline by an active tetracycline efflux. This is an energy-dependent process that decreases the accumulation of the antibiotic in whole cells. This protein functions as a metal-tetracycline/H(+) antiporter.</text>
</comment>
<comment type="subcellular location">
    <subcellularLocation>
        <location evidence="2">Membrane</location>
        <topology evidence="2">Multi-pass membrane protein</topology>
    </subcellularLocation>
</comment>
<keyword evidence="11" id="KW-1185">Reference proteome</keyword>
<dbReference type="PROSITE" id="PS50850">
    <property type="entry name" value="MFS"/>
    <property type="match status" value="1"/>
</dbReference>
<organism evidence="10 11">
    <name type="scientific">Olivibacter oleidegradans</name>
    <dbReference type="NCBI Taxonomy" id="760123"/>
    <lineage>
        <taxon>Bacteria</taxon>
        <taxon>Pseudomonadati</taxon>
        <taxon>Bacteroidota</taxon>
        <taxon>Sphingobacteriia</taxon>
        <taxon>Sphingobacteriales</taxon>
        <taxon>Sphingobacteriaceae</taxon>
        <taxon>Olivibacter</taxon>
    </lineage>
</organism>
<keyword evidence="6 8" id="KW-1133">Transmembrane helix</keyword>
<evidence type="ECO:0000256" key="4">
    <source>
        <dbReference type="ARBA" id="ARBA00022448"/>
    </source>
</evidence>
<feature type="transmembrane region" description="Helical" evidence="8">
    <location>
        <begin position="108"/>
        <end position="125"/>
    </location>
</feature>
<dbReference type="InterPro" id="IPR005829">
    <property type="entry name" value="Sugar_transporter_CS"/>
</dbReference>
<evidence type="ECO:0000256" key="1">
    <source>
        <dbReference type="ARBA" id="ARBA00003279"/>
    </source>
</evidence>
<keyword evidence="5 8" id="KW-0812">Transmembrane</keyword>
<feature type="transmembrane region" description="Helical" evidence="8">
    <location>
        <begin position="253"/>
        <end position="272"/>
    </location>
</feature>
<feature type="transmembrane region" description="Helical" evidence="8">
    <location>
        <begin position="308"/>
        <end position="325"/>
    </location>
</feature>
<proteinExistence type="inferred from homology"/>
<keyword evidence="7 8" id="KW-0472">Membrane</keyword>
<feature type="transmembrane region" description="Helical" evidence="8">
    <location>
        <begin position="374"/>
        <end position="396"/>
    </location>
</feature>
<evidence type="ECO:0000256" key="3">
    <source>
        <dbReference type="ARBA" id="ARBA00007520"/>
    </source>
</evidence>
<dbReference type="InterPro" id="IPR020846">
    <property type="entry name" value="MFS_dom"/>
</dbReference>
<feature type="transmembrane region" description="Helical" evidence="8">
    <location>
        <begin position="7"/>
        <end position="28"/>
    </location>
</feature>
<dbReference type="InterPro" id="IPR036259">
    <property type="entry name" value="MFS_trans_sf"/>
</dbReference>
<feature type="transmembrane region" description="Helical" evidence="8">
    <location>
        <begin position="214"/>
        <end position="233"/>
    </location>
</feature>
<comment type="similarity">
    <text evidence="3">Belongs to the major facilitator superfamily. TCR/Tet family.</text>
</comment>
<dbReference type="PANTHER" id="PTHR23504:SF15">
    <property type="entry name" value="MAJOR FACILITATOR SUPERFAMILY (MFS) PROFILE DOMAIN-CONTAINING PROTEIN"/>
    <property type="match status" value="1"/>
</dbReference>
<protein>
    <submittedName>
        <fullName evidence="10">TCR/Tet family MFS transporter</fullName>
    </submittedName>
</protein>
<keyword evidence="4" id="KW-0813">Transport</keyword>
<reference evidence="10 11" key="1">
    <citation type="submission" date="2024-09" db="EMBL/GenBank/DDBJ databases">
        <authorList>
            <person name="Sun Q."/>
            <person name="Mori K."/>
        </authorList>
    </citation>
    <scope>NUCLEOTIDE SEQUENCE [LARGE SCALE GENOMIC DNA]</scope>
    <source>
        <strain evidence="10 11">CCM 7765</strain>
    </source>
</reference>
<evidence type="ECO:0000313" key="10">
    <source>
        <dbReference type="EMBL" id="MFC0321950.1"/>
    </source>
</evidence>
<name>A0ABV6HST4_9SPHI</name>
<feature type="transmembrane region" description="Helical" evidence="8">
    <location>
        <begin position="79"/>
        <end position="102"/>
    </location>
</feature>
<dbReference type="PRINTS" id="PR01035">
    <property type="entry name" value="TCRTETA"/>
</dbReference>
<dbReference type="EMBL" id="JBHLWO010000008">
    <property type="protein sequence ID" value="MFC0321950.1"/>
    <property type="molecule type" value="Genomic_DNA"/>
</dbReference>
<comment type="caution">
    <text evidence="10">The sequence shown here is derived from an EMBL/GenBank/DDBJ whole genome shotgun (WGS) entry which is preliminary data.</text>
</comment>
<feature type="transmembrane region" description="Helical" evidence="8">
    <location>
        <begin position="137"/>
        <end position="159"/>
    </location>
</feature>
<sequence length="402" mass="43697">MKSTSRAAFAFIFITVLIDITGIGLIYPVLPKLISNLIHADISIAAEYGGWLTFAYAMMQFICAPIMGNLSDRYGRRPILLLSLFGFGMDCLLMAFAPTIWWLFLGRIIAGAMGASYTVASAYIADISSPEKRAQNFGLISAAFGVGFIIGPVIGGLLGKYGTHAPFLVAGLLSFLNLLYGFFVLPESLKKENQRPFDWSRANPIGSFKHLSKFPAVAGLILSLLLINIAGHSMESIWSFFTIEKFKWNEQEIGYSLGFMGVAFAVVQAGLTRILLPKLGEKRAIVIGIMLYTISLTLFAFASQSWMMYAFLIPYALGAIANPALQGFLSNQIPDNEQGELQGGLTSLMSMGAIIGPPIMTFLFARFAGANAPIYFPGAPFSFAALLMFASLLLVFKSLRKG</sequence>
<dbReference type="InterPro" id="IPR001958">
    <property type="entry name" value="Tet-R_TetA/multi-R_MdtG-like"/>
</dbReference>
<feature type="transmembrane region" description="Helical" evidence="8">
    <location>
        <begin position="284"/>
        <end position="302"/>
    </location>
</feature>
<dbReference type="CDD" id="cd17388">
    <property type="entry name" value="MFS_TetA"/>
    <property type="match status" value="1"/>
</dbReference>